<evidence type="ECO:0000256" key="2">
    <source>
        <dbReference type="ARBA" id="ARBA00022679"/>
    </source>
</evidence>
<dbReference type="Proteomes" id="UP001595841">
    <property type="component" value="Unassembled WGS sequence"/>
</dbReference>
<dbReference type="EMBL" id="JBHSCL010000004">
    <property type="protein sequence ID" value="MFC4220510.1"/>
    <property type="molecule type" value="Genomic_DNA"/>
</dbReference>
<sequence>MVRLKKFILSIFGFQNKIFNYLLIKYKKVSYETYPIVNGRLFIRGNGKIIFGKNVKFNSSPSANPIGGDTRMTIRANKGATLKIDDYCGISNCAIICHESITIGKHVKIGGSVKIYDTDFHSLNAELRKNNITDIPVTKPVIIGNSCFIGAFSIILKGVSIGNNSIVGAGSVVTKSVPENEIWAGNPARFIKKLDT</sequence>
<dbReference type="PANTHER" id="PTHR23416">
    <property type="entry name" value="SIALIC ACID SYNTHASE-RELATED"/>
    <property type="match status" value="1"/>
</dbReference>
<dbReference type="Pfam" id="PF14602">
    <property type="entry name" value="Hexapep_2"/>
    <property type="match status" value="1"/>
</dbReference>
<evidence type="ECO:0000313" key="6">
    <source>
        <dbReference type="Proteomes" id="UP001595841"/>
    </source>
</evidence>
<keyword evidence="4 5" id="KW-0012">Acyltransferase</keyword>
<evidence type="ECO:0000256" key="4">
    <source>
        <dbReference type="ARBA" id="ARBA00023315"/>
    </source>
</evidence>
<dbReference type="RefSeq" id="WP_379764151.1">
    <property type="nucleotide sequence ID" value="NZ_JBHSCL010000004.1"/>
</dbReference>
<dbReference type="PROSITE" id="PS00101">
    <property type="entry name" value="HEXAPEP_TRANSFERASES"/>
    <property type="match status" value="1"/>
</dbReference>
<protein>
    <submittedName>
        <fullName evidence="5">Acyltransferase</fullName>
    </submittedName>
</protein>
<dbReference type="GO" id="GO:0016746">
    <property type="term" value="F:acyltransferase activity"/>
    <property type="evidence" value="ECO:0007669"/>
    <property type="project" value="UniProtKB-KW"/>
</dbReference>
<dbReference type="Gene3D" id="2.160.10.10">
    <property type="entry name" value="Hexapeptide repeat proteins"/>
    <property type="match status" value="1"/>
</dbReference>
<dbReference type="SUPFAM" id="SSF51161">
    <property type="entry name" value="Trimeric LpxA-like enzymes"/>
    <property type="match status" value="1"/>
</dbReference>
<reference evidence="6" key="1">
    <citation type="journal article" date="2019" name="Int. J. Syst. Evol. Microbiol.">
        <title>The Global Catalogue of Microorganisms (GCM) 10K type strain sequencing project: providing services to taxonomists for standard genome sequencing and annotation.</title>
        <authorList>
            <consortium name="The Broad Institute Genomics Platform"/>
            <consortium name="The Broad Institute Genome Sequencing Center for Infectious Disease"/>
            <person name="Wu L."/>
            <person name="Ma J."/>
        </authorList>
    </citation>
    <scope>NUCLEOTIDE SEQUENCE [LARGE SCALE GENOMIC DNA]</scope>
    <source>
        <strain evidence="6">CGMCC 1.15774</strain>
    </source>
</reference>
<dbReference type="PANTHER" id="PTHR23416:SF23">
    <property type="entry name" value="ACETYLTRANSFERASE C18B11.09C-RELATED"/>
    <property type="match status" value="1"/>
</dbReference>
<comment type="caution">
    <text evidence="5">The sequence shown here is derived from an EMBL/GenBank/DDBJ whole genome shotgun (WGS) entry which is preliminary data.</text>
</comment>
<keyword evidence="3" id="KW-0677">Repeat</keyword>
<keyword evidence="2" id="KW-0808">Transferase</keyword>
<dbReference type="InterPro" id="IPR051159">
    <property type="entry name" value="Hexapeptide_acetyltransf"/>
</dbReference>
<accession>A0ABV8PMR1</accession>
<evidence type="ECO:0000256" key="1">
    <source>
        <dbReference type="ARBA" id="ARBA00007274"/>
    </source>
</evidence>
<evidence type="ECO:0000256" key="3">
    <source>
        <dbReference type="ARBA" id="ARBA00022737"/>
    </source>
</evidence>
<dbReference type="InterPro" id="IPR001451">
    <property type="entry name" value="Hexapep"/>
</dbReference>
<organism evidence="5 6">
    <name type="scientific">Flagellimonas marina</name>
    <dbReference type="NCBI Taxonomy" id="1775168"/>
    <lineage>
        <taxon>Bacteria</taxon>
        <taxon>Pseudomonadati</taxon>
        <taxon>Bacteroidota</taxon>
        <taxon>Flavobacteriia</taxon>
        <taxon>Flavobacteriales</taxon>
        <taxon>Flavobacteriaceae</taxon>
        <taxon>Flagellimonas</taxon>
    </lineage>
</organism>
<name>A0ABV8PMR1_9FLAO</name>
<proteinExistence type="inferred from homology"/>
<dbReference type="CDD" id="cd04647">
    <property type="entry name" value="LbH_MAT_like"/>
    <property type="match status" value="1"/>
</dbReference>
<dbReference type="InterPro" id="IPR018357">
    <property type="entry name" value="Hexapep_transf_CS"/>
</dbReference>
<keyword evidence="6" id="KW-1185">Reference proteome</keyword>
<evidence type="ECO:0000313" key="5">
    <source>
        <dbReference type="EMBL" id="MFC4220510.1"/>
    </source>
</evidence>
<dbReference type="InterPro" id="IPR011004">
    <property type="entry name" value="Trimer_LpxA-like_sf"/>
</dbReference>
<comment type="similarity">
    <text evidence="1">Belongs to the transferase hexapeptide repeat family.</text>
</comment>
<gene>
    <name evidence="5" type="ORF">ACFOWS_10215</name>
</gene>